<evidence type="ECO:0000313" key="1">
    <source>
        <dbReference type="EMBL" id="TGY77835.1"/>
    </source>
</evidence>
<reference evidence="1" key="1">
    <citation type="submission" date="2019-04" db="EMBL/GenBank/DDBJ databases">
        <title>Microbes associate with the intestines of laboratory mice.</title>
        <authorList>
            <person name="Navarre W."/>
            <person name="Wong E."/>
            <person name="Huang K."/>
            <person name="Tropini C."/>
            <person name="Ng K."/>
            <person name="Yu B."/>
        </authorList>
    </citation>
    <scope>NUCLEOTIDE SEQUENCE</scope>
    <source>
        <strain evidence="1">NM04_E33</strain>
    </source>
</reference>
<dbReference type="EMBL" id="SRYB01000019">
    <property type="protein sequence ID" value="TGY77835.1"/>
    <property type="molecule type" value="Genomic_DNA"/>
</dbReference>
<keyword evidence="2" id="KW-1185">Reference proteome</keyword>
<gene>
    <name evidence="1" type="ORF">E5331_12575</name>
</gene>
<comment type="caution">
    <text evidence="1">The sequence shown here is derived from an EMBL/GenBank/DDBJ whole genome shotgun (WGS) entry which is preliminary data.</text>
</comment>
<dbReference type="Proteomes" id="UP000306319">
    <property type="component" value="Unassembled WGS sequence"/>
</dbReference>
<sequence>MNPELIPNPDLFRHSAPMQIRFNDVDVLGHMNNTVYFTLYDTAKADYFAAVRGEKMDWKHVDIVVANVNCAYIAPIFFGEEIEVLTACSSISEKSFKLIQMIREKNTLEPKSFCETIMVSFNPETQKASEMPEVWKRMLCDFEQKDLIKRKMM</sequence>
<proteinExistence type="predicted"/>
<evidence type="ECO:0000313" key="2">
    <source>
        <dbReference type="Proteomes" id="UP000306319"/>
    </source>
</evidence>
<name>A0AC61RCR0_9BACT</name>
<organism evidence="1 2">
    <name type="scientific">Lepagella muris</name>
    <dbReference type="NCBI Taxonomy" id="3032870"/>
    <lineage>
        <taxon>Bacteria</taxon>
        <taxon>Pseudomonadati</taxon>
        <taxon>Bacteroidota</taxon>
        <taxon>Bacteroidia</taxon>
        <taxon>Bacteroidales</taxon>
        <taxon>Muribaculaceae</taxon>
        <taxon>Lepagella</taxon>
    </lineage>
</organism>
<accession>A0AC61RCR0</accession>
<protein>
    <submittedName>
        <fullName evidence="1">Acyl-CoA thioesterase</fullName>
    </submittedName>
</protein>